<dbReference type="Gene3D" id="3.90.226.10">
    <property type="entry name" value="2-enoyl-CoA Hydratase, Chain A, domain 1"/>
    <property type="match status" value="1"/>
</dbReference>
<dbReference type="InterPro" id="IPR001753">
    <property type="entry name" value="Enoyl-CoA_hydra/iso"/>
</dbReference>
<reference evidence="1 2" key="1">
    <citation type="submission" date="2016-10" db="EMBL/GenBank/DDBJ databases">
        <title>The Draft Genome Sequence of the Potato Rhizosphere Bacteria Ochrobactrum sp. IPA7.2.</title>
        <authorList>
            <person name="Gogoleva N.E."/>
            <person name="Khlopko Y.A."/>
            <person name="Burygin G.L."/>
            <person name="Plotnikov A.O."/>
        </authorList>
    </citation>
    <scope>NUCLEOTIDE SEQUENCE [LARGE SCALE GENOMIC DNA]</scope>
    <source>
        <strain evidence="1 2">IPA7.2</strain>
    </source>
</reference>
<dbReference type="SUPFAM" id="SSF52096">
    <property type="entry name" value="ClpP/crotonase"/>
    <property type="match status" value="1"/>
</dbReference>
<keyword evidence="2" id="KW-1185">Reference proteome</keyword>
<dbReference type="InterPro" id="IPR029045">
    <property type="entry name" value="ClpP/crotonase-like_dom_sf"/>
</dbReference>
<dbReference type="PANTHER" id="PTHR11941:SF54">
    <property type="entry name" value="ENOYL-COA HYDRATASE, MITOCHONDRIAL"/>
    <property type="match status" value="1"/>
</dbReference>
<dbReference type="Proteomes" id="UP000182985">
    <property type="component" value="Unassembled WGS sequence"/>
</dbReference>
<dbReference type="GO" id="GO:0003824">
    <property type="term" value="F:catalytic activity"/>
    <property type="evidence" value="ECO:0007669"/>
    <property type="project" value="UniProtKB-ARBA"/>
</dbReference>
<evidence type="ECO:0000313" key="1">
    <source>
        <dbReference type="EMBL" id="OIS93680.1"/>
    </source>
</evidence>
<dbReference type="EMBL" id="MOEC01000008">
    <property type="protein sequence ID" value="OIS93680.1"/>
    <property type="molecule type" value="Genomic_DNA"/>
</dbReference>
<proteinExistence type="predicted"/>
<dbReference type="AlphaFoldDB" id="A0A1J6IF12"/>
<dbReference type="OrthoDB" id="7271016at2"/>
<dbReference type="Pfam" id="PF00378">
    <property type="entry name" value="ECH_1"/>
    <property type="match status" value="1"/>
</dbReference>
<gene>
    <name evidence="1" type="ORF">BLA27_10250</name>
</gene>
<organism evidence="1 2">
    <name type="scientific">Brucella cytisi</name>
    <dbReference type="NCBI Taxonomy" id="407152"/>
    <lineage>
        <taxon>Bacteria</taxon>
        <taxon>Pseudomonadati</taxon>
        <taxon>Pseudomonadota</taxon>
        <taxon>Alphaproteobacteria</taxon>
        <taxon>Hyphomicrobiales</taxon>
        <taxon>Brucellaceae</taxon>
        <taxon>Brucella/Ochrobactrum group</taxon>
        <taxon>Brucella</taxon>
    </lineage>
</organism>
<accession>A0A1J6IF12</accession>
<dbReference type="GO" id="GO:0006635">
    <property type="term" value="P:fatty acid beta-oxidation"/>
    <property type="evidence" value="ECO:0007669"/>
    <property type="project" value="TreeGrafter"/>
</dbReference>
<name>A0A1J6IF12_9HYPH</name>
<dbReference type="RefSeq" id="WP_071631664.1">
    <property type="nucleotide sequence ID" value="NZ_MOEC01000008.1"/>
</dbReference>
<dbReference type="PANTHER" id="PTHR11941">
    <property type="entry name" value="ENOYL-COA HYDRATASE-RELATED"/>
    <property type="match status" value="1"/>
</dbReference>
<sequence>MSIEAVLTKLNGATAHVVLNRPQSRNALNLEMCIALREAFQSFDANPEIRVILLSAKGPVFCAGADLKERIGKDEAWVIARRHASFAAYDAIARCGKPVLALTQGPVVGSGGEIIMSCDFVIASDTTTFRFPEPQWGTIGATQRLQRVIGRMNAKELLFTGRTMSAEEAYQRGLVSRLVSASALNQTGLEIAETIAAAPPLAMALTKQAIDLGHETNLTNGIRIEMAAIERNLADGSWRAGIEKFSQAVGGGSVK</sequence>
<evidence type="ECO:0000313" key="2">
    <source>
        <dbReference type="Proteomes" id="UP000182985"/>
    </source>
</evidence>
<protein>
    <submittedName>
        <fullName evidence="1">Enoyl-CoA hydratase</fullName>
    </submittedName>
</protein>
<comment type="caution">
    <text evidence="1">The sequence shown here is derived from an EMBL/GenBank/DDBJ whole genome shotgun (WGS) entry which is preliminary data.</text>
</comment>
<dbReference type="CDD" id="cd06558">
    <property type="entry name" value="crotonase-like"/>
    <property type="match status" value="1"/>
</dbReference>